<keyword evidence="2" id="KW-1185">Reference proteome</keyword>
<dbReference type="OrthoDB" id="7582630at2"/>
<protein>
    <submittedName>
        <fullName evidence="1">Uncharacterized protein</fullName>
    </submittedName>
</protein>
<dbReference type="AlphaFoldDB" id="A0A0A1W5D7"/>
<dbReference type="EMBL" id="BBPI01000034">
    <property type="protein sequence ID" value="GAM00563.1"/>
    <property type="molecule type" value="Genomic_DNA"/>
</dbReference>
<organism evidence="1 2">
    <name type="scientific">Sphingomonas parapaucimobilis NBRC 15100</name>
    <dbReference type="NCBI Taxonomy" id="1219049"/>
    <lineage>
        <taxon>Bacteria</taxon>
        <taxon>Pseudomonadati</taxon>
        <taxon>Pseudomonadota</taxon>
        <taxon>Alphaproteobacteria</taxon>
        <taxon>Sphingomonadales</taxon>
        <taxon>Sphingomonadaceae</taxon>
        <taxon>Sphingomonas</taxon>
    </lineage>
</organism>
<sequence>MARQRIKGIARFRRLLRRLPDAVRGEILVELHVTGREMLRAVQARAPDLTGKLRAGLQSKVLPTSLRLQIGLIGTPAGRAKLFYGRIQDLGRKAQVVMVQRRRRVSLSRRDGSTYSTLRTDARGRKERADIVATYRMKVPAMEPKRFITGRYPDLRAALNSNMRGIFSRSLAKIGAGDE</sequence>
<dbReference type="eggNOG" id="ENOG5031ET3">
    <property type="taxonomic scope" value="Bacteria"/>
</dbReference>
<proteinExistence type="predicted"/>
<evidence type="ECO:0000313" key="1">
    <source>
        <dbReference type="EMBL" id="GAM00563.1"/>
    </source>
</evidence>
<accession>A0A0A1W5D7</accession>
<name>A0A0A1W5D7_9SPHN</name>
<gene>
    <name evidence="1" type="ORF">SP5_034_01380</name>
</gene>
<comment type="caution">
    <text evidence="1">The sequence shown here is derived from an EMBL/GenBank/DDBJ whole genome shotgun (WGS) entry which is preliminary data.</text>
</comment>
<reference evidence="1 2" key="1">
    <citation type="submission" date="2014-11" db="EMBL/GenBank/DDBJ databases">
        <title>Whole genome shotgun sequence of Sphingomonas parapaucimobilis NBRC 15100.</title>
        <authorList>
            <person name="Katano-Makiyama Y."/>
            <person name="Hosoyama A."/>
            <person name="Hashimoto M."/>
            <person name="Hosoyama Y."/>
            <person name="Noguchi M."/>
            <person name="Numata M."/>
            <person name="Tsuchikane K."/>
            <person name="Hirakata S."/>
            <person name="Uohara A."/>
            <person name="Shimodaira J."/>
            <person name="Ohji S."/>
            <person name="Ichikawa N."/>
            <person name="Kimura A."/>
            <person name="Yamazoe A."/>
            <person name="Fujita N."/>
        </authorList>
    </citation>
    <scope>NUCLEOTIDE SEQUENCE [LARGE SCALE GENOMIC DNA]</scope>
    <source>
        <strain evidence="1 2">NBRC 15100</strain>
    </source>
</reference>
<evidence type="ECO:0000313" key="2">
    <source>
        <dbReference type="Proteomes" id="UP000032305"/>
    </source>
</evidence>
<dbReference type="RefSeq" id="WP_042485625.1">
    <property type="nucleotide sequence ID" value="NZ_BBPI01000034.1"/>
</dbReference>
<dbReference type="Proteomes" id="UP000032305">
    <property type="component" value="Unassembled WGS sequence"/>
</dbReference>